<dbReference type="InterPro" id="IPR016181">
    <property type="entry name" value="Acyl_CoA_acyltransferase"/>
</dbReference>
<accession>A0A1V0U7K4</accession>
<reference evidence="4 5" key="1">
    <citation type="submission" date="2017-03" db="EMBL/GenBank/DDBJ databases">
        <title>Complete Genome Sequence of a natural compounds producer, Streptomyces violaceus S21.</title>
        <authorList>
            <person name="Zhong C."/>
            <person name="Zhao Z."/>
            <person name="Fu J."/>
            <person name="Zong G."/>
            <person name="Qin R."/>
            <person name="Cao G."/>
        </authorList>
    </citation>
    <scope>NUCLEOTIDE SEQUENCE [LARGE SCALE GENOMIC DNA]</scope>
    <source>
        <strain evidence="4 5">S21</strain>
    </source>
</reference>
<dbReference type="Proteomes" id="UP000192445">
    <property type="component" value="Chromosome"/>
</dbReference>
<dbReference type="Gene3D" id="3.40.630.30">
    <property type="match status" value="1"/>
</dbReference>
<protein>
    <submittedName>
        <fullName evidence="4">N-acetyltransferase</fullName>
    </submittedName>
</protein>
<evidence type="ECO:0000313" key="5">
    <source>
        <dbReference type="Proteomes" id="UP000192445"/>
    </source>
</evidence>
<feature type="domain" description="N-acetyltransferase" evidence="3">
    <location>
        <begin position="158"/>
        <end position="306"/>
    </location>
</feature>
<evidence type="ECO:0000313" key="4">
    <source>
        <dbReference type="EMBL" id="ARF60922.1"/>
    </source>
</evidence>
<dbReference type="EMBL" id="CP020570">
    <property type="protein sequence ID" value="ARF60922.1"/>
    <property type="molecule type" value="Genomic_DNA"/>
</dbReference>
<dbReference type="OrthoDB" id="4119890at2"/>
<name>A0A1V0U7K4_STRVN</name>
<dbReference type="PANTHER" id="PTHR43877">
    <property type="entry name" value="AMINOALKYLPHOSPHONATE N-ACETYLTRANSFERASE-RELATED-RELATED"/>
    <property type="match status" value="1"/>
</dbReference>
<feature type="domain" description="N-acetyltransferase" evidence="3">
    <location>
        <begin position="3"/>
        <end position="155"/>
    </location>
</feature>
<dbReference type="CDD" id="cd04301">
    <property type="entry name" value="NAT_SF"/>
    <property type="match status" value="1"/>
</dbReference>
<dbReference type="PROSITE" id="PS51186">
    <property type="entry name" value="GNAT"/>
    <property type="match status" value="2"/>
</dbReference>
<dbReference type="PANTHER" id="PTHR43877:SF1">
    <property type="entry name" value="ACETYLTRANSFERASE"/>
    <property type="match status" value="1"/>
</dbReference>
<dbReference type="Pfam" id="PF00583">
    <property type="entry name" value="Acetyltransf_1"/>
    <property type="match status" value="1"/>
</dbReference>
<organism evidence="4 5">
    <name type="scientific">Streptomyces violaceoruber</name>
    <dbReference type="NCBI Taxonomy" id="1935"/>
    <lineage>
        <taxon>Bacteria</taxon>
        <taxon>Bacillati</taxon>
        <taxon>Actinomycetota</taxon>
        <taxon>Actinomycetes</taxon>
        <taxon>Kitasatosporales</taxon>
        <taxon>Streptomycetaceae</taxon>
        <taxon>Streptomyces</taxon>
        <taxon>Streptomyces violaceoruber group</taxon>
    </lineage>
</organism>
<evidence type="ECO:0000256" key="1">
    <source>
        <dbReference type="ARBA" id="ARBA00022679"/>
    </source>
</evidence>
<dbReference type="InterPro" id="IPR000182">
    <property type="entry name" value="GNAT_dom"/>
</dbReference>
<gene>
    <name evidence="4" type="ORF">B1H20_05580</name>
</gene>
<dbReference type="KEGG" id="svu:B1H20_05580"/>
<dbReference type="AlphaFoldDB" id="A0A1V0U7K4"/>
<evidence type="ECO:0000256" key="2">
    <source>
        <dbReference type="ARBA" id="ARBA00023315"/>
    </source>
</evidence>
<dbReference type="STRING" id="1935.B1H20_05580"/>
<keyword evidence="2" id="KW-0012">Acyltransferase</keyword>
<keyword evidence="1 4" id="KW-0808">Transferase</keyword>
<proteinExistence type="predicted"/>
<dbReference type="GO" id="GO:0016747">
    <property type="term" value="F:acyltransferase activity, transferring groups other than amino-acyl groups"/>
    <property type="evidence" value="ECO:0007669"/>
    <property type="project" value="InterPro"/>
</dbReference>
<dbReference type="InterPro" id="IPR050832">
    <property type="entry name" value="Bact_Acetyltransf"/>
</dbReference>
<dbReference type="SUPFAM" id="SSF55729">
    <property type="entry name" value="Acyl-CoA N-acyltransferases (Nat)"/>
    <property type="match status" value="2"/>
</dbReference>
<evidence type="ECO:0000259" key="3">
    <source>
        <dbReference type="PROSITE" id="PS51186"/>
    </source>
</evidence>
<dbReference type="RefSeq" id="WP_030294475.1">
    <property type="nucleotide sequence ID" value="NZ_CP020570.1"/>
</dbReference>
<sequence length="306" mass="33435">MTVIVRDFRPSDAEEWTRVRRASVPWMVATPEQILHDRAHAHPDRHYRLLVAEEDGEIIATAQAGIAHDSPEPGQGYFTPQTLPGRTGRGAGSLLLRTAEEHLAGVGATVLYAWVLDDPESLAFARRRGYEPKRSAHFQRLALADGALPPRQDLPPGVELRTGADFADDPRALFEADAEVTADEPGDITSELDDYEDWLTNIWGHPAFDQGLTSVALVDGRVAAFSAATTDGAHTYLSAMTGTLRAFRGRGLAKLAKNDSLHRARAAGYTDAYTSNDTGNGPMLAVNRWFGYQVCATEVRYVRALP</sequence>